<evidence type="ECO:0000256" key="3">
    <source>
        <dbReference type="PROSITE-ProRule" id="PRU00339"/>
    </source>
</evidence>
<dbReference type="PANTHER" id="PTHR45831">
    <property type="entry name" value="LD24721P"/>
    <property type="match status" value="1"/>
</dbReference>
<keyword evidence="1" id="KW-0677">Repeat</keyword>
<dbReference type="InterPro" id="IPR047150">
    <property type="entry name" value="SGT"/>
</dbReference>
<dbReference type="PANTHER" id="PTHR45831:SF2">
    <property type="entry name" value="LD24721P"/>
    <property type="match status" value="1"/>
</dbReference>
<feature type="compositionally biased region" description="Polar residues" evidence="4">
    <location>
        <begin position="541"/>
        <end position="552"/>
    </location>
</feature>
<comment type="caution">
    <text evidence="5">The sequence shown here is derived from an EMBL/GenBank/DDBJ whole genome shotgun (WGS) entry which is preliminary data.</text>
</comment>
<name>A0AAX6H5Z9_IRIPA</name>
<dbReference type="GO" id="GO:0072380">
    <property type="term" value="C:TRC complex"/>
    <property type="evidence" value="ECO:0007669"/>
    <property type="project" value="TreeGrafter"/>
</dbReference>
<dbReference type="GO" id="GO:0016020">
    <property type="term" value="C:membrane"/>
    <property type="evidence" value="ECO:0007669"/>
    <property type="project" value="TreeGrafter"/>
</dbReference>
<evidence type="ECO:0000256" key="1">
    <source>
        <dbReference type="ARBA" id="ARBA00022737"/>
    </source>
</evidence>
<dbReference type="SUPFAM" id="SSF48452">
    <property type="entry name" value="TPR-like"/>
    <property type="match status" value="1"/>
</dbReference>
<dbReference type="Gene3D" id="3.40.395.10">
    <property type="entry name" value="Adenoviral Proteinase, Chain A"/>
    <property type="match status" value="1"/>
</dbReference>
<proteinExistence type="predicted"/>
<evidence type="ECO:0000313" key="5">
    <source>
        <dbReference type="EMBL" id="KAJ6835971.1"/>
    </source>
</evidence>
<dbReference type="Pfam" id="PF13414">
    <property type="entry name" value="TPR_11"/>
    <property type="match status" value="1"/>
</dbReference>
<organism evidence="5 6">
    <name type="scientific">Iris pallida</name>
    <name type="common">Sweet iris</name>
    <dbReference type="NCBI Taxonomy" id="29817"/>
    <lineage>
        <taxon>Eukaryota</taxon>
        <taxon>Viridiplantae</taxon>
        <taxon>Streptophyta</taxon>
        <taxon>Embryophyta</taxon>
        <taxon>Tracheophyta</taxon>
        <taxon>Spermatophyta</taxon>
        <taxon>Magnoliopsida</taxon>
        <taxon>Liliopsida</taxon>
        <taxon>Asparagales</taxon>
        <taxon>Iridaceae</taxon>
        <taxon>Iridoideae</taxon>
        <taxon>Irideae</taxon>
        <taxon>Iris</taxon>
    </lineage>
</organism>
<dbReference type="PROSITE" id="PS50005">
    <property type="entry name" value="TPR"/>
    <property type="match status" value="2"/>
</dbReference>
<dbReference type="Proteomes" id="UP001140949">
    <property type="component" value="Unassembled WGS sequence"/>
</dbReference>
<reference evidence="5" key="1">
    <citation type="journal article" date="2023" name="GigaByte">
        <title>Genome assembly of the bearded iris, Iris pallida Lam.</title>
        <authorList>
            <person name="Bruccoleri R.E."/>
            <person name="Oakeley E.J."/>
            <person name="Faust A.M.E."/>
            <person name="Altorfer M."/>
            <person name="Dessus-Babus S."/>
            <person name="Burckhardt D."/>
            <person name="Oertli M."/>
            <person name="Naumann U."/>
            <person name="Petersen F."/>
            <person name="Wong J."/>
        </authorList>
    </citation>
    <scope>NUCLEOTIDE SEQUENCE</scope>
    <source>
        <strain evidence="5">GSM-AAB239-AS_SAM_17_03QT</strain>
    </source>
</reference>
<evidence type="ECO:0000256" key="4">
    <source>
        <dbReference type="SAM" id="MobiDB-lite"/>
    </source>
</evidence>
<dbReference type="AlphaFoldDB" id="A0AAX6H5Z9"/>
<feature type="compositionally biased region" description="Basic and acidic residues" evidence="4">
    <location>
        <begin position="499"/>
        <end position="529"/>
    </location>
</feature>
<evidence type="ECO:0000313" key="6">
    <source>
        <dbReference type="Proteomes" id="UP001140949"/>
    </source>
</evidence>
<reference evidence="5" key="2">
    <citation type="submission" date="2023-04" db="EMBL/GenBank/DDBJ databases">
        <authorList>
            <person name="Bruccoleri R.E."/>
            <person name="Oakeley E.J."/>
            <person name="Faust A.-M."/>
            <person name="Dessus-Babus S."/>
            <person name="Altorfer M."/>
            <person name="Burckhardt D."/>
            <person name="Oertli M."/>
            <person name="Naumann U."/>
            <person name="Petersen F."/>
            <person name="Wong J."/>
        </authorList>
    </citation>
    <scope>NUCLEOTIDE SEQUENCE</scope>
    <source>
        <strain evidence="5">GSM-AAB239-AS_SAM_17_03QT</strain>
        <tissue evidence="5">Leaf</tissue>
    </source>
</reference>
<dbReference type="GO" id="GO:0006620">
    <property type="term" value="P:post-translational protein targeting to endoplasmic reticulum membrane"/>
    <property type="evidence" value="ECO:0007669"/>
    <property type="project" value="TreeGrafter"/>
</dbReference>
<sequence length="635" mass="70047">MTTLRSDSRTCRRVVLAFMDFLDSVQPAPGVDFEGISVVKDCLKEIFKINVPAADVEIQPGMLIDLFSSHEHAETGKSKSVMGPSPVEGMSCTTLALQNVEDSRCSKAKDPVGDPHSIEGDSKDQLMGNFFAALDKINFFKSSPTGIEDPAQIAKATELFSEAIKDMENSQGQIMNLSNLAETFKMRAGNKCMQAKLYSDAIQLYSCAIALSEKNAIYYGNRAAAFTEMHRYTEAIQDCSKAIEIDPSYSKAYSRLGLAYYAQGKYKEALEKGFFKALRLDPNNESVKVNVQAAIQKLNEQGSGEEYQIVGIVSALLTAEERKRTSNKANVWFLPIRITKETLPTSDKKFHKIWKKYKYFQDYMGSLSTCNEIYIPILLDEQYTLARVLVKTRTVEIWDSLASKDEPIQNKTVIKEINATSNNGQDPSGRPTRSTSHSSFTSFPFSSSFPMEFPNVFRTTAGSGGSTNHATSSASFTFDTTTPVDIASLFRTMASQSHQSHEGRSRDNSESSEPEIRMGADNTGSHHEQASTTPSAEPGNSRASSASTTFNVPNPAEFANLFRNMAATAPLHHARHESRPSSNPELPGEPEVTVEASINFDFNETPQQVSDVLRSVMGMFESQQGSQQDMPRGND</sequence>
<evidence type="ECO:0000256" key="2">
    <source>
        <dbReference type="ARBA" id="ARBA00022803"/>
    </source>
</evidence>
<feature type="region of interest" description="Disordered" evidence="4">
    <location>
        <begin position="571"/>
        <end position="590"/>
    </location>
</feature>
<dbReference type="Gene3D" id="1.25.40.10">
    <property type="entry name" value="Tetratricopeptide repeat domain"/>
    <property type="match status" value="1"/>
</dbReference>
<feature type="region of interest" description="Disordered" evidence="4">
    <location>
        <begin position="416"/>
        <end position="439"/>
    </location>
</feature>
<feature type="repeat" description="TPR" evidence="3">
    <location>
        <begin position="216"/>
        <end position="249"/>
    </location>
</feature>
<dbReference type="GO" id="GO:0060090">
    <property type="term" value="F:molecular adaptor activity"/>
    <property type="evidence" value="ECO:0007669"/>
    <property type="project" value="TreeGrafter"/>
</dbReference>
<keyword evidence="6" id="KW-1185">Reference proteome</keyword>
<accession>A0AAX6H5Z9</accession>
<dbReference type="SMART" id="SM00028">
    <property type="entry name" value="TPR"/>
    <property type="match status" value="3"/>
</dbReference>
<feature type="repeat" description="TPR" evidence="3">
    <location>
        <begin position="250"/>
        <end position="284"/>
    </location>
</feature>
<keyword evidence="2 3" id="KW-0802">TPR repeat</keyword>
<dbReference type="InterPro" id="IPR019734">
    <property type="entry name" value="TPR_rpt"/>
</dbReference>
<protein>
    <submittedName>
        <fullName evidence="5">Small glutamine-rich tetratricopeptide repeat-containing protein-like isoform X1</fullName>
    </submittedName>
</protein>
<feature type="region of interest" description="Disordered" evidence="4">
    <location>
        <begin position="494"/>
        <end position="552"/>
    </location>
</feature>
<gene>
    <name evidence="5" type="ORF">M6B38_329060</name>
</gene>
<dbReference type="InterPro" id="IPR011990">
    <property type="entry name" value="TPR-like_helical_dom_sf"/>
</dbReference>
<dbReference type="EMBL" id="JANAVB010012600">
    <property type="protein sequence ID" value="KAJ6835971.1"/>
    <property type="molecule type" value="Genomic_DNA"/>
</dbReference>